<evidence type="ECO:0000313" key="2">
    <source>
        <dbReference type="EMBL" id="XBQ24776.1"/>
    </source>
</evidence>
<protein>
    <recommendedName>
        <fullName evidence="3">EF-hand domain-containing protein</fullName>
    </recommendedName>
</protein>
<reference evidence="2" key="1">
    <citation type="submission" date="2024-05" db="EMBL/GenBank/DDBJ databases">
        <title>Draft Genome Sequences of Flagellimonas sp. MMG031 and Marinobacter sp. MMG032 Isolated from the dinoflagellate Symbiodinium pilosum.</title>
        <authorList>
            <person name="Shikuma N.J."/>
            <person name="Farrell M.V."/>
        </authorList>
    </citation>
    <scope>NUCLEOTIDE SEQUENCE</scope>
    <source>
        <strain evidence="2">MMG031</strain>
    </source>
</reference>
<dbReference type="KEGG" id="fld:ABNE31_07625"/>
<sequence>MKRLQNILLFGLLFIGAFQGYAQPFTLNKAIQPVELKLLADTRTGHEGELGIAYFNRLKDSVMYHYVTGHDLYNFVDVLVTSVDGTPLKVSLAKDNWEVVQAQQNTVNARDGVANFKIRTWGSFGIKIEPEQPNNSIYTIAVVASPERKTYLGSAFRSINEDEMTSSGEASPSEAAGTSDDGGGANYLLYIALGVALLVIGVLAGKLMGRKGKGTTVILVLLSLVPLSSFGQDGGAVLTMEEFENWKKQQNSKHAMVMSQLAALESERKAVDKAVMDLDKTIATIRKQWDNVKLLYDAYNNGLGKCISSTPPAQAPSIPSICTDLSLDDNGYISEEEDQECAECFLEARKEFNNIRYQFEKLATIYKCTKDFSNAAISFGDDVSGFTPSGVGGLAWQTQRRNIEKSVTELEQAYDKKYGEFLQSLADAMMELNICEAKYGVEDWYDRFGYMYFEFMKDKYQRKD</sequence>
<proteinExistence type="predicted"/>
<dbReference type="AlphaFoldDB" id="A0AAU7N217"/>
<evidence type="ECO:0000256" key="1">
    <source>
        <dbReference type="SAM" id="Phobius"/>
    </source>
</evidence>
<keyword evidence="1" id="KW-0472">Membrane</keyword>
<feature type="transmembrane region" description="Helical" evidence="1">
    <location>
        <begin position="187"/>
        <end position="205"/>
    </location>
</feature>
<keyword evidence="1" id="KW-1133">Transmembrane helix</keyword>
<keyword evidence="1" id="KW-0812">Transmembrane</keyword>
<gene>
    <name evidence="2" type="ORF">ABNE31_07625</name>
</gene>
<evidence type="ECO:0008006" key="3">
    <source>
        <dbReference type="Google" id="ProtNLM"/>
    </source>
</evidence>
<accession>A0AAU7N217</accession>
<dbReference type="EMBL" id="CP157804">
    <property type="protein sequence ID" value="XBQ24776.1"/>
    <property type="molecule type" value="Genomic_DNA"/>
</dbReference>
<dbReference type="RefSeq" id="WP_349352923.1">
    <property type="nucleotide sequence ID" value="NZ_CP157804.1"/>
</dbReference>
<name>A0AAU7N217_9FLAO</name>
<organism evidence="2">
    <name type="scientific">Flagellimonas sp. MMG031</name>
    <dbReference type="NCBI Taxonomy" id="3158549"/>
    <lineage>
        <taxon>Bacteria</taxon>
        <taxon>Pseudomonadati</taxon>
        <taxon>Bacteroidota</taxon>
        <taxon>Flavobacteriia</taxon>
        <taxon>Flavobacteriales</taxon>
        <taxon>Flavobacteriaceae</taxon>
        <taxon>Flagellimonas</taxon>
    </lineage>
</organism>